<keyword evidence="3" id="KW-1185">Reference proteome</keyword>
<dbReference type="Pfam" id="PF03004">
    <property type="entry name" value="Transposase_24"/>
    <property type="match status" value="1"/>
</dbReference>
<dbReference type="Proteomes" id="UP000032141">
    <property type="component" value="Chromosome C6"/>
</dbReference>
<dbReference type="HOGENOM" id="CLU_033858_0_0_1"/>
<evidence type="ECO:0000313" key="2">
    <source>
        <dbReference type="EnsemblPlants" id="Bo6g097310.1"/>
    </source>
</evidence>
<dbReference type="Gramene" id="Bo6g097310.1">
    <property type="protein sequence ID" value="Bo6g097310.1"/>
    <property type="gene ID" value="Bo6g097310"/>
</dbReference>
<feature type="compositionally biased region" description="Pro residues" evidence="1">
    <location>
        <begin position="104"/>
        <end position="123"/>
    </location>
</feature>
<proteinExistence type="predicted"/>
<dbReference type="InterPro" id="IPR004252">
    <property type="entry name" value="Probable_transposase_24"/>
</dbReference>
<organism evidence="2 3">
    <name type="scientific">Brassica oleracea var. oleracea</name>
    <dbReference type="NCBI Taxonomy" id="109376"/>
    <lineage>
        <taxon>Eukaryota</taxon>
        <taxon>Viridiplantae</taxon>
        <taxon>Streptophyta</taxon>
        <taxon>Embryophyta</taxon>
        <taxon>Tracheophyta</taxon>
        <taxon>Spermatophyta</taxon>
        <taxon>Magnoliopsida</taxon>
        <taxon>eudicotyledons</taxon>
        <taxon>Gunneridae</taxon>
        <taxon>Pentapetalae</taxon>
        <taxon>rosids</taxon>
        <taxon>malvids</taxon>
        <taxon>Brassicales</taxon>
        <taxon>Brassicaceae</taxon>
        <taxon>Brassiceae</taxon>
        <taxon>Brassica</taxon>
    </lineage>
</organism>
<reference evidence="2" key="2">
    <citation type="submission" date="2015-03" db="UniProtKB">
        <authorList>
            <consortium name="EnsemblPlants"/>
        </authorList>
    </citation>
    <scope>IDENTIFICATION</scope>
</reference>
<evidence type="ECO:0000256" key="1">
    <source>
        <dbReference type="SAM" id="MobiDB-lite"/>
    </source>
</evidence>
<reference evidence="2 3" key="1">
    <citation type="journal article" date="2014" name="Genome Biol.">
        <title>Transcriptome and methylome profiling reveals relics of genome dominance in the mesopolyploid Brassica oleracea.</title>
        <authorList>
            <person name="Parkin I.A."/>
            <person name="Koh C."/>
            <person name="Tang H."/>
            <person name="Robinson S.J."/>
            <person name="Kagale S."/>
            <person name="Clarke W.E."/>
            <person name="Town C.D."/>
            <person name="Nixon J."/>
            <person name="Krishnakumar V."/>
            <person name="Bidwell S.L."/>
            <person name="Denoeud F."/>
            <person name="Belcram H."/>
            <person name="Links M.G."/>
            <person name="Just J."/>
            <person name="Clarke C."/>
            <person name="Bender T."/>
            <person name="Huebert T."/>
            <person name="Mason A.S."/>
            <person name="Pires J.C."/>
            <person name="Barker G."/>
            <person name="Moore J."/>
            <person name="Walley P.G."/>
            <person name="Manoli S."/>
            <person name="Batley J."/>
            <person name="Edwards D."/>
            <person name="Nelson M.N."/>
            <person name="Wang X."/>
            <person name="Paterson A.H."/>
            <person name="King G."/>
            <person name="Bancroft I."/>
            <person name="Chalhoub B."/>
            <person name="Sharpe A.G."/>
        </authorList>
    </citation>
    <scope>NUCLEOTIDE SEQUENCE</scope>
    <source>
        <strain evidence="2 3">cv. TO1000</strain>
    </source>
</reference>
<feature type="region of interest" description="Disordered" evidence="1">
    <location>
        <begin position="68"/>
        <end position="123"/>
    </location>
</feature>
<feature type="compositionally biased region" description="Low complexity" evidence="1">
    <location>
        <begin position="79"/>
        <end position="94"/>
    </location>
</feature>
<protein>
    <submittedName>
        <fullName evidence="2">Uncharacterized protein</fullName>
    </submittedName>
</protein>
<dbReference type="STRING" id="109376.A0A0D3CXX4"/>
<dbReference type="EnsemblPlants" id="Bo6g097310.1">
    <property type="protein sequence ID" value="Bo6g097310.1"/>
    <property type="gene ID" value="Bo6g097310"/>
</dbReference>
<name>A0A0D3CXX4_BRAOL</name>
<feature type="region of interest" description="Disordered" evidence="1">
    <location>
        <begin position="453"/>
        <end position="476"/>
    </location>
</feature>
<accession>A0A0D3CXX4</accession>
<sequence>MKKDRPGNFVVNEKRRAYNFVVTLRGAYDECLSQYIETLQNEANLVHSSQTPLLSPFKMAHMRKPASPTYSQFFGDGSGASSSGPSSSDAVPDSQASQRVSWSPSPPSQMPPPPPPSVAPQPAPAGVVHPDLCVPSFAPYARYTVEDLLLQPGREGLEVLDPDRPPGTFWFGANNRVSRSVSQTMKGYYDGAYPNWSMTPDHWHSSLGITERVKRDFVAKAKTRLCNTVSYWNDKWEIYGYEGNRTELTTDVWDSLIAYWKLPSSIKKASSCSTSPRTKDKYGHLPMVHRTGQKPPVGIHLEALERTGVLPSLSELFKMTHATSNGVFVDPASEKLFHAVAARIEEREMQLTHQSPDGLPVTLTTEEVDRIFEEVAPKKKGRIVGIGSVNEVALVTSSYTSRRDEENFQMKARLDSQQIRLDSLEDLLDVMAVGNLTMQRMLSERRAALGLLVRDPEESDPNRQQPSNPTDYFENM</sequence>
<evidence type="ECO:0000313" key="3">
    <source>
        <dbReference type="Proteomes" id="UP000032141"/>
    </source>
</evidence>
<dbReference type="AlphaFoldDB" id="A0A0D3CXX4"/>